<evidence type="ECO:0000313" key="3">
    <source>
        <dbReference type="EnsemblMetazoa" id="tetur10g00290.1"/>
    </source>
</evidence>
<feature type="transmembrane region" description="Helical" evidence="1">
    <location>
        <begin position="145"/>
        <end position="163"/>
    </location>
</feature>
<dbReference type="Proteomes" id="UP000015104">
    <property type="component" value="Unassembled WGS sequence"/>
</dbReference>
<feature type="domain" description="Superoxide dismutase copper/zinc binding" evidence="2">
    <location>
        <begin position="971"/>
        <end position="1095"/>
    </location>
</feature>
<dbReference type="GO" id="GO:0006801">
    <property type="term" value="P:superoxide metabolic process"/>
    <property type="evidence" value="ECO:0007669"/>
    <property type="project" value="InterPro"/>
</dbReference>
<dbReference type="EMBL" id="CAEY01000028">
    <property type="status" value="NOT_ANNOTATED_CDS"/>
    <property type="molecule type" value="Genomic_DNA"/>
</dbReference>
<reference evidence="3" key="2">
    <citation type="submission" date="2015-06" db="UniProtKB">
        <authorList>
            <consortium name="EnsemblMetazoa"/>
        </authorList>
    </citation>
    <scope>IDENTIFICATION</scope>
</reference>
<feature type="transmembrane region" description="Helical" evidence="1">
    <location>
        <begin position="235"/>
        <end position="257"/>
    </location>
</feature>
<feature type="transmembrane region" description="Helical" evidence="1">
    <location>
        <begin position="337"/>
        <end position="356"/>
    </location>
</feature>
<protein>
    <recommendedName>
        <fullName evidence="2">Superoxide dismutase copper/zinc binding domain-containing protein</fullName>
    </recommendedName>
</protein>
<proteinExistence type="predicted"/>
<sequence length="1411" mass="157404">MSWGIGSLVTPIICRPFLIPEQDEIIIQTATNETYSDPILELINIKPTSNDVKAQYAFMIIGAISITIAFPLGYVYLKERSSQNKTSNKQINTDTKQKWAPWKVYGGITLIALISHLTISLEAVLGSLGASFSVKSALHIDKKTGVLLATVFWSCFSFYRLIFIPLTFVTSEVKLLLMNTLFMIFGVLICVPWANTYEVCIWIGFILLGVGISPMFSASYGMLSKHIVTTGKISPIIFIPGVLGESAHPALAATLMAKNPISFLYYIGLLGVFLILTFVTLMVYCKKVYKSPDGLHRGVKERLSTLMTEKNLLQGGLDFVAGWRLEYHPINRFIETWLVFWLIQPASGYVTLFAPFNAIGLRGNITFRQESNESEVTVAINLLPVTLREKSIDYQWAIMSFPYFLGSPCRPETLGKLEYNMTTKHGPIQVVPVNLGGQVFTDGELSLHGRKSIWSSSIIITDGKHYGCTNIRHESDTKTAKAQFYAPFAGTVVFRENELGDTVIMSNLFYIGSEFRVNSQHDWKILVTDILDSRPNTDSKCHYLTTLLDPDNTDDSQCTERNHGNCKIGDLSRKHGQVTVYKANNRGAKQKFIDTNLPLSIFDSTRSSYIVIYEKNNPSRPISCGLITPVKKKEVKAMIDMDGVKGYIGFSQAFHTDPTIVTVKLDNLRGRGLFYKIYSFPISPVLSKEKSSACSNFVTGDSYNPFRVNSNSSPKPGKGTQDQYEVGDLSGKYGGLVEDQNGHVTQIHVDLNLPLFGRHSIIGRSLVIHKIDDSNWICATIGYPGPVVTAVATFYFPVAGRIIFRQEADQPTSEATVFADLSYSDGTYNDTTDFPWHIHTNPPNNDFYSWKDRCNSTGPHYDPFSVGHSSYDTFCTPDNPFRCELGDLAKKSGLKMSIAGYSGSKQVKLFYTDEFLPLSGAYSIIGKSIVVHDINGPVQRGNRLACTPIKKLHPMTASVRSWRFGGDKAKVSGSITFHHVNPFDATHTKIELHGLDKQASGFHVHEVSVPEDREFPCSNDSVYGHFNPLGVDSRITHYPGVGSSDQYEIGDLSGKVGTLQGKDSWRHSYWDSNLPLFWLNSIIGRSVVIHKATRDERWVCGSIVPEVKKSEAREIVALATFDDPKHLINGFVRFRQFEYKDGSTSDTFLEVDLKHKGNYNRNITKGHRWSVFVNQVGADAFQTVESVRCVASGYIWNPYQTDSNKFPDLYKRHCTPTNPLRCVLGDLSGRNGPLIIGGKRRVITDVNLPLVGNASVVGRSLIIYHKDESDTKMACANILADFHLHQTFMISSNPTFTVAKFMDHMRSQLKTTDWLIKVDNQETKLVFDGECISLGVNFYGPNAYRLKEEFGNLLNYGSVHKNSQGGVVRLSTSYTVCKPVISGSINVLPNFNLILILIGSIGLVILRKDFF</sequence>
<keyword evidence="1" id="KW-0472">Membrane</keyword>
<dbReference type="PANTHER" id="PTHR20910">
    <property type="entry name" value="AGAP001623-PA"/>
    <property type="match status" value="1"/>
</dbReference>
<evidence type="ECO:0000256" key="1">
    <source>
        <dbReference type="SAM" id="Phobius"/>
    </source>
</evidence>
<evidence type="ECO:0000313" key="4">
    <source>
        <dbReference type="Proteomes" id="UP000015104"/>
    </source>
</evidence>
<dbReference type="HOGENOM" id="CLU_004514_1_0_1"/>
<evidence type="ECO:0000259" key="2">
    <source>
        <dbReference type="Pfam" id="PF00080"/>
    </source>
</evidence>
<dbReference type="InterPro" id="IPR053257">
    <property type="entry name" value="Cu-only_SOD"/>
</dbReference>
<dbReference type="InterPro" id="IPR036259">
    <property type="entry name" value="MFS_trans_sf"/>
</dbReference>
<feature type="transmembrane region" description="Helical" evidence="1">
    <location>
        <begin position="56"/>
        <end position="77"/>
    </location>
</feature>
<keyword evidence="4" id="KW-1185">Reference proteome</keyword>
<dbReference type="SUPFAM" id="SSF103473">
    <property type="entry name" value="MFS general substrate transporter"/>
    <property type="match status" value="1"/>
</dbReference>
<feature type="transmembrane region" description="Helical" evidence="1">
    <location>
        <begin position="175"/>
        <end position="195"/>
    </location>
</feature>
<feature type="transmembrane region" description="Helical" evidence="1">
    <location>
        <begin position="104"/>
        <end position="125"/>
    </location>
</feature>
<dbReference type="PANTHER" id="PTHR20910:SF1">
    <property type="entry name" value="SUPEROXIDE DISMUTASE COPPER_ZINC BINDING DOMAIN-CONTAINING PROTEIN"/>
    <property type="match status" value="1"/>
</dbReference>
<dbReference type="Gene3D" id="1.20.1250.20">
    <property type="entry name" value="MFS general substrate transporter like domains"/>
    <property type="match status" value="1"/>
</dbReference>
<dbReference type="InterPro" id="IPR001424">
    <property type="entry name" value="SOD_Cu_Zn_dom"/>
</dbReference>
<dbReference type="InterPro" id="IPR036423">
    <property type="entry name" value="SOD-like_Cu/Zn_dom_sf"/>
</dbReference>
<feature type="transmembrane region" description="Helical" evidence="1">
    <location>
        <begin position="263"/>
        <end position="285"/>
    </location>
</feature>
<feature type="transmembrane region" description="Helical" evidence="1">
    <location>
        <begin position="201"/>
        <end position="223"/>
    </location>
</feature>
<dbReference type="EnsemblMetazoa" id="tetur10g00290.1">
    <property type="protein sequence ID" value="tetur10g00290.1"/>
    <property type="gene ID" value="tetur10g00290"/>
</dbReference>
<reference evidence="4" key="1">
    <citation type="submission" date="2011-08" db="EMBL/GenBank/DDBJ databases">
        <authorList>
            <person name="Rombauts S."/>
        </authorList>
    </citation>
    <scope>NUCLEOTIDE SEQUENCE</scope>
    <source>
        <strain evidence="4">London</strain>
    </source>
</reference>
<dbReference type="Gene3D" id="2.60.40.200">
    <property type="entry name" value="Superoxide dismutase, copper/zinc binding domain"/>
    <property type="match status" value="5"/>
</dbReference>
<keyword evidence="1" id="KW-0812">Transmembrane</keyword>
<dbReference type="eggNOG" id="ENOG502QW6R">
    <property type="taxonomic scope" value="Eukaryota"/>
</dbReference>
<organism evidence="3 4">
    <name type="scientific">Tetranychus urticae</name>
    <name type="common">Two-spotted spider mite</name>
    <dbReference type="NCBI Taxonomy" id="32264"/>
    <lineage>
        <taxon>Eukaryota</taxon>
        <taxon>Metazoa</taxon>
        <taxon>Ecdysozoa</taxon>
        <taxon>Arthropoda</taxon>
        <taxon>Chelicerata</taxon>
        <taxon>Arachnida</taxon>
        <taxon>Acari</taxon>
        <taxon>Acariformes</taxon>
        <taxon>Trombidiformes</taxon>
        <taxon>Prostigmata</taxon>
        <taxon>Eleutherengona</taxon>
        <taxon>Raphignathae</taxon>
        <taxon>Tetranychoidea</taxon>
        <taxon>Tetranychidae</taxon>
        <taxon>Tetranychus</taxon>
    </lineage>
</organism>
<name>T1KEP7_TETUR</name>
<dbReference type="Pfam" id="PF00080">
    <property type="entry name" value="Sod_Cu"/>
    <property type="match status" value="2"/>
</dbReference>
<keyword evidence="1" id="KW-1133">Transmembrane helix</keyword>
<dbReference type="SUPFAM" id="SSF49329">
    <property type="entry name" value="Cu,Zn superoxide dismutase-like"/>
    <property type="match status" value="5"/>
</dbReference>
<feature type="transmembrane region" description="Helical" evidence="1">
    <location>
        <begin position="1387"/>
        <end position="1406"/>
    </location>
</feature>
<dbReference type="GO" id="GO:0046872">
    <property type="term" value="F:metal ion binding"/>
    <property type="evidence" value="ECO:0007669"/>
    <property type="project" value="InterPro"/>
</dbReference>
<accession>T1KEP7</accession>
<feature type="domain" description="Superoxide dismutase copper/zinc binding" evidence="2">
    <location>
        <begin position="799"/>
        <end position="946"/>
    </location>
</feature>